<accession>A0A2G8KCG7</accession>
<dbReference type="PANTHER" id="PTHR31912:SF34">
    <property type="entry name" value="NOTOCHORD-RELATED PROTEIN"/>
    <property type="match status" value="1"/>
</dbReference>
<protein>
    <submittedName>
        <fullName evidence="2">Uncharacterized protein</fullName>
    </submittedName>
</protein>
<reference evidence="2 3" key="1">
    <citation type="journal article" date="2017" name="PLoS Biol.">
        <title>The sea cucumber genome provides insights into morphological evolution and visceral regeneration.</title>
        <authorList>
            <person name="Zhang X."/>
            <person name="Sun L."/>
            <person name="Yuan J."/>
            <person name="Sun Y."/>
            <person name="Gao Y."/>
            <person name="Zhang L."/>
            <person name="Li S."/>
            <person name="Dai H."/>
            <person name="Hamel J.F."/>
            <person name="Liu C."/>
            <person name="Yu Y."/>
            <person name="Liu S."/>
            <person name="Lin W."/>
            <person name="Guo K."/>
            <person name="Jin S."/>
            <person name="Xu P."/>
            <person name="Storey K.B."/>
            <person name="Huan P."/>
            <person name="Zhang T."/>
            <person name="Zhou Y."/>
            <person name="Zhang J."/>
            <person name="Lin C."/>
            <person name="Li X."/>
            <person name="Xing L."/>
            <person name="Huo D."/>
            <person name="Sun M."/>
            <person name="Wang L."/>
            <person name="Mercier A."/>
            <person name="Li F."/>
            <person name="Yang H."/>
            <person name="Xiang J."/>
        </authorList>
    </citation>
    <scope>NUCLEOTIDE SEQUENCE [LARGE SCALE GENOMIC DNA]</scope>
    <source>
        <strain evidence="2">Shaxun</strain>
        <tissue evidence="2">Muscle</tissue>
    </source>
</reference>
<feature type="region of interest" description="Disordered" evidence="1">
    <location>
        <begin position="508"/>
        <end position="539"/>
    </location>
</feature>
<dbReference type="Proteomes" id="UP000230750">
    <property type="component" value="Unassembled WGS sequence"/>
</dbReference>
<organism evidence="2 3">
    <name type="scientific">Stichopus japonicus</name>
    <name type="common">Sea cucumber</name>
    <dbReference type="NCBI Taxonomy" id="307972"/>
    <lineage>
        <taxon>Eukaryota</taxon>
        <taxon>Metazoa</taxon>
        <taxon>Echinodermata</taxon>
        <taxon>Eleutherozoa</taxon>
        <taxon>Echinozoa</taxon>
        <taxon>Holothuroidea</taxon>
        <taxon>Aspidochirotacea</taxon>
        <taxon>Aspidochirotida</taxon>
        <taxon>Stichopodidae</taxon>
        <taxon>Apostichopus</taxon>
    </lineage>
</organism>
<evidence type="ECO:0000313" key="2">
    <source>
        <dbReference type="EMBL" id="PIK45680.1"/>
    </source>
</evidence>
<dbReference type="OrthoDB" id="10034966at2759"/>
<proteinExistence type="predicted"/>
<sequence length="659" mass="74648">MCKHDHIKQYGYNVVLEPLINDLKDLATNGIYISSVSFDGNVNVGIAQITGDNLGMNSLLGFVESFTANHPCRQCRVHRNIRRSQLVVDLALKRNRINYAEDVNEANLTMTGIKNSSIFNELEYFHVTENYAPDVMHDILEGVGPLEFKLVMSLLIADGRFSLSTLNGRITSYSYGFPDNINKPCCLSEKQLQNPDGATGQSAGQMWALLRHIPLIIGDLVNEDNIYWELLLMLLQCMDFIFAPCVTFEDTIVLKNLLKDHHELYLTLFPDRHLKPKHHFMLHYPEAIRRIGPVINFWCMRFEGKHFFFKRFASIINNFKNPLKSMAVKHQMNLCHRLLSGKDLNSRQKEIGNGENMLLAALDSAHGISVALGNYPMYDDIFIANWVKLYGVCYRPGMMVVVDKTECYDPVFAKIVHVAVLQDGSFKLICELWETILFSKHYHAYAALPVEPVNFTCILVEELVDFRPLHANKSYSLDDDHYYIPENQEDSSNASSSDSLPSTIILSTSGSSESDIDDADLSLANGRGPSSHSPTQDKKFDVRAIIEGSKQTNILTQLDQGFLGVRERLQMVRILVSHLIEKYGQSVGTNMKISLAKAVVTEFPHLKDCEGEGYEAWYTKAHGKHPATGYLEERLPCRKRSRAFEKQEATPKEVKKPTL</sequence>
<evidence type="ECO:0000256" key="1">
    <source>
        <dbReference type="SAM" id="MobiDB-lite"/>
    </source>
</evidence>
<dbReference type="EMBL" id="MRZV01000695">
    <property type="protein sequence ID" value="PIK45680.1"/>
    <property type="molecule type" value="Genomic_DNA"/>
</dbReference>
<keyword evidence="3" id="KW-1185">Reference proteome</keyword>
<name>A0A2G8KCG7_STIJA</name>
<comment type="caution">
    <text evidence="2">The sequence shown here is derived from an EMBL/GenBank/DDBJ whole genome shotgun (WGS) entry which is preliminary data.</text>
</comment>
<gene>
    <name evidence="2" type="ORF">BSL78_17458</name>
</gene>
<dbReference type="PANTHER" id="PTHR31912">
    <property type="entry name" value="IP13529P"/>
    <property type="match status" value="1"/>
</dbReference>
<dbReference type="AlphaFoldDB" id="A0A2G8KCG7"/>
<evidence type="ECO:0000313" key="3">
    <source>
        <dbReference type="Proteomes" id="UP000230750"/>
    </source>
</evidence>